<dbReference type="EMBL" id="JBHTEY010000004">
    <property type="protein sequence ID" value="MFC7616508.1"/>
    <property type="molecule type" value="Genomic_DNA"/>
</dbReference>
<keyword evidence="2" id="KW-1185">Reference proteome</keyword>
<protein>
    <recommendedName>
        <fullName evidence="3">Ig-like domain (Group 3)</fullName>
    </recommendedName>
</protein>
<name>A0ABW2TTH8_9PSEU</name>
<sequence length="54" mass="5612">MRVTAGGTVLVSTGTLPKGTFRWFSAPLGPGTHDLTFTATTSGTYWKLAALVVA</sequence>
<evidence type="ECO:0000313" key="1">
    <source>
        <dbReference type="EMBL" id="MFC7616508.1"/>
    </source>
</evidence>
<proteinExistence type="predicted"/>
<dbReference type="Proteomes" id="UP001596512">
    <property type="component" value="Unassembled WGS sequence"/>
</dbReference>
<evidence type="ECO:0008006" key="3">
    <source>
        <dbReference type="Google" id="ProtNLM"/>
    </source>
</evidence>
<organism evidence="1 2">
    <name type="scientific">Actinokineospora soli</name>
    <dbReference type="NCBI Taxonomy" id="1048753"/>
    <lineage>
        <taxon>Bacteria</taxon>
        <taxon>Bacillati</taxon>
        <taxon>Actinomycetota</taxon>
        <taxon>Actinomycetes</taxon>
        <taxon>Pseudonocardiales</taxon>
        <taxon>Pseudonocardiaceae</taxon>
        <taxon>Actinokineospora</taxon>
    </lineage>
</organism>
<reference evidence="2" key="1">
    <citation type="journal article" date="2019" name="Int. J. Syst. Evol. Microbiol.">
        <title>The Global Catalogue of Microorganisms (GCM) 10K type strain sequencing project: providing services to taxonomists for standard genome sequencing and annotation.</title>
        <authorList>
            <consortium name="The Broad Institute Genomics Platform"/>
            <consortium name="The Broad Institute Genome Sequencing Center for Infectious Disease"/>
            <person name="Wu L."/>
            <person name="Ma J."/>
        </authorList>
    </citation>
    <scope>NUCLEOTIDE SEQUENCE [LARGE SCALE GENOMIC DNA]</scope>
    <source>
        <strain evidence="2">JCM 17695</strain>
    </source>
</reference>
<accession>A0ABW2TTH8</accession>
<comment type="caution">
    <text evidence="1">The sequence shown here is derived from an EMBL/GenBank/DDBJ whole genome shotgun (WGS) entry which is preliminary data.</text>
</comment>
<evidence type="ECO:0000313" key="2">
    <source>
        <dbReference type="Proteomes" id="UP001596512"/>
    </source>
</evidence>
<gene>
    <name evidence="1" type="ORF">ACFQV2_26610</name>
</gene>